<dbReference type="PANTHER" id="PTHR11003:SF66">
    <property type="entry name" value="POTASSIUM CHANNEL DOMAIN-CONTAINING PROTEIN"/>
    <property type="match status" value="1"/>
</dbReference>
<dbReference type="Gene3D" id="1.10.287.70">
    <property type="match status" value="1"/>
</dbReference>
<dbReference type="Proteomes" id="UP001432322">
    <property type="component" value="Unassembled WGS sequence"/>
</dbReference>
<reference evidence="12" key="1">
    <citation type="submission" date="2023-10" db="EMBL/GenBank/DDBJ databases">
        <title>Genome assembly of Pristionchus species.</title>
        <authorList>
            <person name="Yoshida K."/>
            <person name="Sommer R.J."/>
        </authorList>
    </citation>
    <scope>NUCLEOTIDE SEQUENCE</scope>
    <source>
        <strain evidence="12">RS5133</strain>
    </source>
</reference>
<proteinExistence type="inferred from homology"/>
<feature type="transmembrane region" description="Helical" evidence="10">
    <location>
        <begin position="194"/>
        <end position="214"/>
    </location>
</feature>
<dbReference type="PRINTS" id="PR01333">
    <property type="entry name" value="2POREKCHANEL"/>
</dbReference>
<keyword evidence="7 8" id="KW-0407">Ion channel</keyword>
<keyword evidence="4 10" id="KW-1133">Transmembrane helix</keyword>
<organism evidence="12 13">
    <name type="scientific">Pristionchus fissidentatus</name>
    <dbReference type="NCBI Taxonomy" id="1538716"/>
    <lineage>
        <taxon>Eukaryota</taxon>
        <taxon>Metazoa</taxon>
        <taxon>Ecdysozoa</taxon>
        <taxon>Nematoda</taxon>
        <taxon>Chromadorea</taxon>
        <taxon>Rhabditida</taxon>
        <taxon>Rhabditina</taxon>
        <taxon>Diplogasteromorpha</taxon>
        <taxon>Diplogasteroidea</taxon>
        <taxon>Neodiplogasteridae</taxon>
        <taxon>Pristionchus</taxon>
    </lineage>
</organism>
<dbReference type="SUPFAM" id="SSF81324">
    <property type="entry name" value="Voltage-gated potassium channels"/>
    <property type="match status" value="2"/>
</dbReference>
<dbReference type="GO" id="GO:0005886">
    <property type="term" value="C:plasma membrane"/>
    <property type="evidence" value="ECO:0007669"/>
    <property type="project" value="TreeGrafter"/>
</dbReference>
<dbReference type="PANTHER" id="PTHR11003">
    <property type="entry name" value="POTASSIUM CHANNEL, SUBFAMILY K"/>
    <property type="match status" value="1"/>
</dbReference>
<evidence type="ECO:0000259" key="11">
    <source>
        <dbReference type="Pfam" id="PF07885"/>
    </source>
</evidence>
<feature type="non-terminal residue" evidence="12">
    <location>
        <position position="1"/>
    </location>
</feature>
<keyword evidence="2 8" id="KW-0813">Transport</keyword>
<comment type="subcellular location">
    <subcellularLocation>
        <location evidence="1">Membrane</location>
        <topology evidence="1">Multi-pass membrane protein</topology>
    </subcellularLocation>
</comment>
<dbReference type="Pfam" id="PF07885">
    <property type="entry name" value="Ion_trans_2"/>
    <property type="match status" value="2"/>
</dbReference>
<evidence type="ECO:0000313" key="12">
    <source>
        <dbReference type="EMBL" id="GMT15056.1"/>
    </source>
</evidence>
<evidence type="ECO:0000256" key="2">
    <source>
        <dbReference type="ARBA" id="ARBA00022448"/>
    </source>
</evidence>
<feature type="region of interest" description="Disordered" evidence="9">
    <location>
        <begin position="535"/>
        <end position="555"/>
    </location>
</feature>
<evidence type="ECO:0000256" key="10">
    <source>
        <dbReference type="SAM" id="Phobius"/>
    </source>
</evidence>
<sequence>YSTLIFTFLASVFSAKESELQARLRIVHNAFKERNNCIVLRLDTAVSGEKGMNPFGFHFEFDRVKYEENKERKRREAITRWLAFAAFIHHKFGIRHILLVVMMSLYAILGGFMFEALESEHEKQLVADAVHDMNGVIDDFVDQIVNVSLTETNETIRSDTLARYSKKFYKDMLLTEDRYLGSAWHKAEDLDLNVQWTVLAAMFYAFTLFSTIGYGSISCNTWVGRYISILYACIGIPLMLLTIGDLGELLQRKLCILLRFIQSKLRCFQIRQSKEDLEKNETSNEEEEEEEEMEEVLPVWIAVTILVAYLCLAALFLYLGDMLGPQETDFSYAASFYFVFISITTTGFGDVMPNSIQFNPLCSLTFLFGLVLLSMINSSVYSQLYDSFYRGVMSMEGTLDAIHAEAYETTGHRLFKRLSPVFSTLILSFPSSAFSSQSLPSFILPSITFSSPTNGRTHSDGSIQSLDVEARSHSINVPQAPDELLTRSIRSLSEETRPRTLSLSSPGTFGEFKYFSRLGSPVLGSLGGVDIASANRRRENAARRKRNSSNSSDNQ</sequence>
<feature type="transmembrane region" description="Helical" evidence="10">
    <location>
        <begin position="355"/>
        <end position="376"/>
    </location>
</feature>
<dbReference type="EMBL" id="BTSY01000002">
    <property type="protein sequence ID" value="GMT15056.1"/>
    <property type="molecule type" value="Genomic_DNA"/>
</dbReference>
<comment type="caution">
    <text evidence="12">The sequence shown here is derived from an EMBL/GenBank/DDBJ whole genome shotgun (WGS) entry which is preliminary data.</text>
</comment>
<dbReference type="AlphaFoldDB" id="A0AAV5V6P4"/>
<dbReference type="InterPro" id="IPR013099">
    <property type="entry name" value="K_chnl_dom"/>
</dbReference>
<feature type="transmembrane region" description="Helical" evidence="10">
    <location>
        <begin position="97"/>
        <end position="114"/>
    </location>
</feature>
<evidence type="ECO:0000256" key="3">
    <source>
        <dbReference type="ARBA" id="ARBA00022692"/>
    </source>
</evidence>
<evidence type="ECO:0000313" key="13">
    <source>
        <dbReference type="Proteomes" id="UP001432322"/>
    </source>
</evidence>
<evidence type="ECO:0000256" key="5">
    <source>
        <dbReference type="ARBA" id="ARBA00023065"/>
    </source>
</evidence>
<feature type="transmembrane region" description="Helical" evidence="10">
    <location>
        <begin position="226"/>
        <end position="244"/>
    </location>
</feature>
<feature type="transmembrane region" description="Helical" evidence="10">
    <location>
        <begin position="297"/>
        <end position="318"/>
    </location>
</feature>
<feature type="transmembrane region" description="Helical" evidence="10">
    <location>
        <begin position="330"/>
        <end position="349"/>
    </location>
</feature>
<evidence type="ECO:0000256" key="7">
    <source>
        <dbReference type="ARBA" id="ARBA00023303"/>
    </source>
</evidence>
<feature type="domain" description="Potassium channel" evidence="11">
    <location>
        <begin position="305"/>
        <end position="379"/>
    </location>
</feature>
<evidence type="ECO:0000256" key="9">
    <source>
        <dbReference type="SAM" id="MobiDB-lite"/>
    </source>
</evidence>
<keyword evidence="5 8" id="KW-0406">Ion transport</keyword>
<dbReference type="GO" id="GO:0015271">
    <property type="term" value="F:outward rectifier potassium channel activity"/>
    <property type="evidence" value="ECO:0007669"/>
    <property type="project" value="TreeGrafter"/>
</dbReference>
<evidence type="ECO:0000256" key="1">
    <source>
        <dbReference type="ARBA" id="ARBA00004141"/>
    </source>
</evidence>
<accession>A0AAV5V6P4</accession>
<keyword evidence="13" id="KW-1185">Reference proteome</keyword>
<gene>
    <name evidence="12" type="ORF">PFISCL1PPCAC_6353</name>
</gene>
<feature type="domain" description="Potassium channel" evidence="11">
    <location>
        <begin position="195"/>
        <end position="251"/>
    </location>
</feature>
<evidence type="ECO:0000256" key="4">
    <source>
        <dbReference type="ARBA" id="ARBA00022989"/>
    </source>
</evidence>
<keyword evidence="3 8" id="KW-0812">Transmembrane</keyword>
<dbReference type="GO" id="GO:0030322">
    <property type="term" value="P:stabilization of membrane potential"/>
    <property type="evidence" value="ECO:0007669"/>
    <property type="project" value="TreeGrafter"/>
</dbReference>
<keyword evidence="6 10" id="KW-0472">Membrane</keyword>
<dbReference type="GO" id="GO:0022841">
    <property type="term" value="F:potassium ion leak channel activity"/>
    <property type="evidence" value="ECO:0007669"/>
    <property type="project" value="TreeGrafter"/>
</dbReference>
<feature type="non-terminal residue" evidence="12">
    <location>
        <position position="555"/>
    </location>
</feature>
<comment type="similarity">
    <text evidence="8">Belongs to the two pore domain potassium channel (TC 1.A.1.8) family.</text>
</comment>
<protein>
    <recommendedName>
        <fullName evidence="11">Potassium channel domain-containing protein</fullName>
    </recommendedName>
</protein>
<name>A0AAV5V6P4_9BILA</name>
<dbReference type="InterPro" id="IPR003280">
    <property type="entry name" value="2pore_dom_K_chnl"/>
</dbReference>
<evidence type="ECO:0000256" key="6">
    <source>
        <dbReference type="ARBA" id="ARBA00023136"/>
    </source>
</evidence>
<evidence type="ECO:0000256" key="8">
    <source>
        <dbReference type="RuleBase" id="RU003857"/>
    </source>
</evidence>